<evidence type="ECO:0000259" key="6">
    <source>
        <dbReference type="Pfam" id="PF00692"/>
    </source>
</evidence>
<evidence type="ECO:0000256" key="1">
    <source>
        <dbReference type="ARBA" id="ARBA00006581"/>
    </source>
</evidence>
<feature type="domain" description="dUTPase-like" evidence="6">
    <location>
        <begin position="16"/>
        <end position="148"/>
    </location>
</feature>
<accession>A0ABT9Y585</accession>
<dbReference type="SUPFAM" id="SSF51283">
    <property type="entry name" value="dUTPase-like"/>
    <property type="match status" value="1"/>
</dbReference>
<dbReference type="InterPro" id="IPR008181">
    <property type="entry name" value="dUTPase"/>
</dbReference>
<evidence type="ECO:0000256" key="3">
    <source>
        <dbReference type="ARBA" id="ARBA00022801"/>
    </source>
</evidence>
<dbReference type="InterPro" id="IPR029054">
    <property type="entry name" value="dUTPase-like"/>
</dbReference>
<name>A0ABT9Y585_9FIRM</name>
<organism evidence="7 8">
    <name type="scientific">Pectinatus haikarae</name>
    <dbReference type="NCBI Taxonomy" id="349096"/>
    <lineage>
        <taxon>Bacteria</taxon>
        <taxon>Bacillati</taxon>
        <taxon>Bacillota</taxon>
        <taxon>Negativicutes</taxon>
        <taxon>Selenomonadales</taxon>
        <taxon>Selenomonadaceae</taxon>
        <taxon>Pectinatus</taxon>
    </lineage>
</organism>
<proteinExistence type="inferred from homology"/>
<evidence type="ECO:0000256" key="5">
    <source>
        <dbReference type="ARBA" id="ARBA00047686"/>
    </source>
</evidence>
<dbReference type="PANTHER" id="PTHR11241:SF0">
    <property type="entry name" value="DEOXYURIDINE 5'-TRIPHOSPHATE NUCLEOTIDOHYDROLASE"/>
    <property type="match status" value="1"/>
</dbReference>
<gene>
    <name evidence="7" type="ORF">J2S01_000032</name>
</gene>
<evidence type="ECO:0000256" key="2">
    <source>
        <dbReference type="ARBA" id="ARBA00012379"/>
    </source>
</evidence>
<dbReference type="Pfam" id="PF00692">
    <property type="entry name" value="dUTPase"/>
    <property type="match status" value="1"/>
</dbReference>
<comment type="similarity">
    <text evidence="1">Belongs to the dUTPase family.</text>
</comment>
<dbReference type="Gene3D" id="2.70.40.10">
    <property type="match status" value="1"/>
</dbReference>
<dbReference type="EC" id="3.6.1.23" evidence="2"/>
<comment type="caution">
    <text evidence="7">The sequence shown here is derived from an EMBL/GenBank/DDBJ whole genome shotgun (WGS) entry which is preliminary data.</text>
</comment>
<sequence>MKNRGFEIVSVYEGNNIILPERKTDKSAGYDIACAEDAILKAGKVTLIPTGLKAYMNDDEYLGIHIRSSIALKNSLSFINGQGIIDADYYNNANNEGHIMLAVFNHASTDFSVKKGTRLAQGIFYKYLMTDGDSNDKGLVRHGGMGSTGV</sequence>
<comment type="catalytic activity">
    <reaction evidence="5">
        <text>dUTP + H2O = dUMP + diphosphate + H(+)</text>
        <dbReference type="Rhea" id="RHEA:10248"/>
        <dbReference type="ChEBI" id="CHEBI:15377"/>
        <dbReference type="ChEBI" id="CHEBI:15378"/>
        <dbReference type="ChEBI" id="CHEBI:33019"/>
        <dbReference type="ChEBI" id="CHEBI:61555"/>
        <dbReference type="ChEBI" id="CHEBI:246422"/>
        <dbReference type="EC" id="3.6.1.23"/>
    </reaction>
</comment>
<keyword evidence="4" id="KW-0546">Nucleotide metabolism</keyword>
<evidence type="ECO:0000313" key="7">
    <source>
        <dbReference type="EMBL" id="MDQ0202347.1"/>
    </source>
</evidence>
<protein>
    <recommendedName>
        <fullName evidence="2">dUTP diphosphatase</fullName>
        <ecNumber evidence="2">3.6.1.23</ecNumber>
    </recommendedName>
</protein>
<dbReference type="EMBL" id="JAUSUE010000001">
    <property type="protein sequence ID" value="MDQ0202347.1"/>
    <property type="molecule type" value="Genomic_DNA"/>
</dbReference>
<dbReference type="Proteomes" id="UP001239167">
    <property type="component" value="Unassembled WGS sequence"/>
</dbReference>
<keyword evidence="3 7" id="KW-0378">Hydrolase</keyword>
<reference evidence="7 8" key="1">
    <citation type="submission" date="2023-07" db="EMBL/GenBank/DDBJ databases">
        <title>Genomic Encyclopedia of Type Strains, Phase IV (KMG-IV): sequencing the most valuable type-strain genomes for metagenomic binning, comparative biology and taxonomic classification.</title>
        <authorList>
            <person name="Goeker M."/>
        </authorList>
    </citation>
    <scope>NUCLEOTIDE SEQUENCE [LARGE SCALE GENOMIC DNA]</scope>
    <source>
        <strain evidence="7 8">DSM 16980</strain>
    </source>
</reference>
<dbReference type="InterPro" id="IPR033704">
    <property type="entry name" value="dUTPase_trimeric"/>
</dbReference>
<dbReference type="PANTHER" id="PTHR11241">
    <property type="entry name" value="DEOXYURIDINE 5'-TRIPHOSPHATE NUCLEOTIDOHYDROLASE"/>
    <property type="match status" value="1"/>
</dbReference>
<dbReference type="CDD" id="cd07557">
    <property type="entry name" value="trimeric_dUTPase"/>
    <property type="match status" value="1"/>
</dbReference>
<dbReference type="RefSeq" id="WP_196605911.1">
    <property type="nucleotide sequence ID" value="NZ_CP116940.1"/>
</dbReference>
<keyword evidence="8" id="KW-1185">Reference proteome</keyword>
<dbReference type="InterPro" id="IPR036157">
    <property type="entry name" value="dUTPase-like_sf"/>
</dbReference>
<evidence type="ECO:0000313" key="8">
    <source>
        <dbReference type="Proteomes" id="UP001239167"/>
    </source>
</evidence>
<dbReference type="GO" id="GO:0004170">
    <property type="term" value="F:dUTP diphosphatase activity"/>
    <property type="evidence" value="ECO:0007669"/>
    <property type="project" value="UniProtKB-EC"/>
</dbReference>
<evidence type="ECO:0000256" key="4">
    <source>
        <dbReference type="ARBA" id="ARBA00023080"/>
    </source>
</evidence>